<dbReference type="EMBL" id="GHJT01004422">
    <property type="protein sequence ID" value="MOY38393.1"/>
    <property type="molecule type" value="Transcribed_RNA"/>
</dbReference>
<dbReference type="Pfam" id="PF01585">
    <property type="entry name" value="G-patch"/>
    <property type="match status" value="1"/>
</dbReference>
<dbReference type="InterPro" id="IPR014720">
    <property type="entry name" value="dsRBD_dom"/>
</dbReference>
<dbReference type="PANTHER" id="PTHR46528:SF1">
    <property type="entry name" value="PROTEIN SON"/>
    <property type="match status" value="1"/>
</dbReference>
<dbReference type="InterPro" id="IPR000467">
    <property type="entry name" value="G_patch_dom"/>
</dbReference>
<dbReference type="CDD" id="cd19870">
    <property type="entry name" value="DSRM_SON-like"/>
    <property type="match status" value="1"/>
</dbReference>
<evidence type="ECO:0000313" key="5">
    <source>
        <dbReference type="EMBL" id="MOY38393.1"/>
    </source>
</evidence>
<proteinExistence type="predicted"/>
<reference evidence="5" key="1">
    <citation type="submission" date="2019-04" db="EMBL/GenBank/DDBJ databases">
        <title>An insight into the mialome of Ixodes scapularis.</title>
        <authorList>
            <person name="Ribeiro J.M."/>
            <person name="Mather T.N."/>
            <person name="Karim S."/>
        </authorList>
    </citation>
    <scope>NUCLEOTIDE SEQUENCE</scope>
</reference>
<feature type="region of interest" description="Disordered" evidence="2">
    <location>
        <begin position="189"/>
        <end position="226"/>
    </location>
</feature>
<dbReference type="PANTHER" id="PTHR46528">
    <property type="entry name" value="PROTEIN SON"/>
    <property type="match status" value="1"/>
</dbReference>
<dbReference type="GO" id="GO:0051726">
    <property type="term" value="P:regulation of cell cycle"/>
    <property type="evidence" value="ECO:0007669"/>
    <property type="project" value="InterPro"/>
</dbReference>
<dbReference type="InterPro" id="IPR032922">
    <property type="entry name" value="SON"/>
</dbReference>
<dbReference type="VEuPathDB" id="VectorBase:ISCP_022229"/>
<dbReference type="GO" id="GO:0003723">
    <property type="term" value="F:RNA binding"/>
    <property type="evidence" value="ECO:0007669"/>
    <property type="project" value="UniProtKB-UniRule"/>
</dbReference>
<feature type="domain" description="DRBM" evidence="3">
    <location>
        <begin position="396"/>
        <end position="466"/>
    </location>
</feature>
<protein>
    <recommendedName>
        <fullName evidence="6">Protein SON</fullName>
    </recommendedName>
</protein>
<evidence type="ECO:0008006" key="6">
    <source>
        <dbReference type="Google" id="ProtNLM"/>
    </source>
</evidence>
<evidence type="ECO:0000256" key="1">
    <source>
        <dbReference type="PROSITE-ProRule" id="PRU00266"/>
    </source>
</evidence>
<dbReference type="Gene3D" id="3.30.160.20">
    <property type="match status" value="1"/>
</dbReference>
<dbReference type="PROSITE" id="PS50137">
    <property type="entry name" value="DS_RBD"/>
    <property type="match status" value="1"/>
</dbReference>
<organism evidence="5">
    <name type="scientific">Ixodes scapularis</name>
    <name type="common">Black-legged tick</name>
    <name type="synonym">Deer tick</name>
    <dbReference type="NCBI Taxonomy" id="6945"/>
    <lineage>
        <taxon>Eukaryota</taxon>
        <taxon>Metazoa</taxon>
        <taxon>Ecdysozoa</taxon>
        <taxon>Arthropoda</taxon>
        <taxon>Chelicerata</taxon>
        <taxon>Arachnida</taxon>
        <taxon>Acari</taxon>
        <taxon>Parasitiformes</taxon>
        <taxon>Ixodida</taxon>
        <taxon>Ixodoidea</taxon>
        <taxon>Ixodidae</taxon>
        <taxon>Ixodinae</taxon>
        <taxon>Ixodes</taxon>
    </lineage>
</organism>
<dbReference type="OrthoDB" id="786951at2759"/>
<dbReference type="SMART" id="SM00443">
    <property type="entry name" value="G_patch"/>
    <property type="match status" value="1"/>
</dbReference>
<feature type="domain" description="G-patch" evidence="4">
    <location>
        <begin position="334"/>
        <end position="380"/>
    </location>
</feature>
<name>A0A4D5RMH0_IXOSC</name>
<dbReference type="Pfam" id="PF00035">
    <property type="entry name" value="dsrm"/>
    <property type="match status" value="1"/>
</dbReference>
<dbReference type="PROSITE" id="PS50174">
    <property type="entry name" value="G_PATCH"/>
    <property type="match status" value="1"/>
</dbReference>
<evidence type="ECO:0000259" key="3">
    <source>
        <dbReference type="PROSITE" id="PS50137"/>
    </source>
</evidence>
<dbReference type="GO" id="GO:0043484">
    <property type="term" value="P:regulation of RNA splicing"/>
    <property type="evidence" value="ECO:0007669"/>
    <property type="project" value="InterPro"/>
</dbReference>
<dbReference type="AlphaFoldDB" id="A0A4D5RMH0"/>
<accession>A0A4D5RMH0</accession>
<dbReference type="SUPFAM" id="SSF54768">
    <property type="entry name" value="dsRNA-binding domain-like"/>
    <property type="match status" value="1"/>
</dbReference>
<dbReference type="SMART" id="SM00358">
    <property type="entry name" value="DSRM"/>
    <property type="match status" value="1"/>
</dbReference>
<keyword evidence="1" id="KW-0694">RNA-binding</keyword>
<sequence length="491" mass="52195">MQAMLQRGVVAKGLPVAAAAAVNATVKVVAAAVAAAAADPSSSLAATLAVSSTPPSTSMAPAAMPVTMAEAAAAAALPSARTSSEEQPKVKKSLAALTDICKAISEEEKREYAGEVEPKTADEVAQEFHETHHHPFKLKDPPPPIRFNIPNATNLPIKTLAEKVADAAHLHKQFPVSSGNQHRIKELEWVPVEKPDPSPPAAPKSKGGKSAGARDDPDAVQPERQTVSVAVVPPTPKAVEAPAGTMSGDTNDLADIMKRRVEALKALKENPMDLEAMKVYHNCHKQFQAWALSKHEPGQYTGSIDFKPLTPDELSGPNPAWVKKDQFVRAAPVCEGIGMHLLRKMGWAPGEGLGKNKEGCLEPLLPSIKTDKKGLVSDLELRRSAAPAHHDLGGKHPVSALTEMCIKARWGPPEFVLVNESGPDHKKMFLFKVKVNGMEFQPAERSANKKHAKAQAAMLCLQETGIIGKCSPTGSFTSSGAQLSSVPQSFL</sequence>
<dbReference type="VEuPathDB" id="VectorBase:ISCW019904"/>
<evidence type="ECO:0000259" key="4">
    <source>
        <dbReference type="PROSITE" id="PS50174"/>
    </source>
</evidence>
<dbReference type="VEuPathDB" id="VectorBase:ISCI019904"/>
<evidence type="ECO:0000256" key="2">
    <source>
        <dbReference type="SAM" id="MobiDB-lite"/>
    </source>
</evidence>